<evidence type="ECO:0000313" key="4">
    <source>
        <dbReference type="Proteomes" id="UP000215335"/>
    </source>
</evidence>
<proteinExistence type="predicted"/>
<keyword evidence="1" id="KW-1133">Transmembrane helix</keyword>
<sequence length="178" mass="19955">MQLTINNLRGRLLFVRLLMRTRGERINSGRLHLHKNGDLLQKLGSRSSHVGQLCLGISSESDELQWIRMKVFLGLLVAFSVASFAFAAECKTSLTVIQPKEDVAVDNQRYVMINIPGFEQNATSLECLSGQACAKGSCQQDYKLHQFLTVPHGKSQFSLDELQFRFFRLPYGCKCGAA</sequence>
<comment type="caution">
    <text evidence="3">The sequence shown here is derived from an EMBL/GenBank/DDBJ whole genome shotgun (WGS) entry which is preliminary data.</text>
</comment>
<evidence type="ECO:0000259" key="2">
    <source>
        <dbReference type="Pfam" id="PF16077"/>
    </source>
</evidence>
<reference evidence="3 4" key="1">
    <citation type="journal article" date="2017" name="Curr. Biol.">
        <title>The Evolution of Venom by Co-option of Single-Copy Genes.</title>
        <authorList>
            <person name="Martinson E.O."/>
            <person name="Mrinalini"/>
            <person name="Kelkar Y.D."/>
            <person name="Chang C.H."/>
            <person name="Werren J.H."/>
        </authorList>
    </citation>
    <scope>NUCLEOTIDE SEQUENCE [LARGE SCALE GENOMIC DNA]</scope>
    <source>
        <strain evidence="3 4">Alberta</strain>
        <tissue evidence="3">Whole body</tissue>
    </source>
</reference>
<dbReference type="SUPFAM" id="SSF57501">
    <property type="entry name" value="Cystine-knot cytokines"/>
    <property type="match status" value="1"/>
</dbReference>
<dbReference type="OrthoDB" id="7694704at2759"/>
<dbReference type="Pfam" id="PF16077">
    <property type="entry name" value="Spaetzle"/>
    <property type="match status" value="1"/>
</dbReference>
<keyword evidence="1" id="KW-0812">Transmembrane</keyword>
<dbReference type="InterPro" id="IPR029034">
    <property type="entry name" value="Cystine-knot_cytokine"/>
</dbReference>
<dbReference type="Gene3D" id="2.10.90.10">
    <property type="entry name" value="Cystine-knot cytokines"/>
    <property type="match status" value="1"/>
</dbReference>
<evidence type="ECO:0000313" key="3">
    <source>
        <dbReference type="EMBL" id="OXU23410.1"/>
    </source>
</evidence>
<gene>
    <name evidence="3" type="ORF">TSAR_002180</name>
</gene>
<accession>A0A232EYP2</accession>
<feature type="transmembrane region" description="Helical" evidence="1">
    <location>
        <begin position="71"/>
        <end position="88"/>
    </location>
</feature>
<evidence type="ECO:0000256" key="1">
    <source>
        <dbReference type="SAM" id="Phobius"/>
    </source>
</evidence>
<keyword evidence="4" id="KW-1185">Reference proteome</keyword>
<name>A0A232EYP2_9HYME</name>
<protein>
    <recommendedName>
        <fullName evidence="2">Spaetzle domain-containing protein</fullName>
    </recommendedName>
</protein>
<dbReference type="InterPro" id="IPR032104">
    <property type="entry name" value="Spaetzle"/>
</dbReference>
<organism evidence="3 4">
    <name type="scientific">Trichomalopsis sarcophagae</name>
    <dbReference type="NCBI Taxonomy" id="543379"/>
    <lineage>
        <taxon>Eukaryota</taxon>
        <taxon>Metazoa</taxon>
        <taxon>Ecdysozoa</taxon>
        <taxon>Arthropoda</taxon>
        <taxon>Hexapoda</taxon>
        <taxon>Insecta</taxon>
        <taxon>Pterygota</taxon>
        <taxon>Neoptera</taxon>
        <taxon>Endopterygota</taxon>
        <taxon>Hymenoptera</taxon>
        <taxon>Apocrita</taxon>
        <taxon>Proctotrupomorpha</taxon>
        <taxon>Chalcidoidea</taxon>
        <taxon>Pteromalidae</taxon>
        <taxon>Pteromalinae</taxon>
        <taxon>Trichomalopsis</taxon>
    </lineage>
</organism>
<dbReference type="EMBL" id="NNAY01001620">
    <property type="protein sequence ID" value="OXU23410.1"/>
    <property type="molecule type" value="Genomic_DNA"/>
</dbReference>
<dbReference type="Proteomes" id="UP000215335">
    <property type="component" value="Unassembled WGS sequence"/>
</dbReference>
<dbReference type="AlphaFoldDB" id="A0A232EYP2"/>
<keyword evidence="1" id="KW-0472">Membrane</keyword>
<feature type="domain" description="Spaetzle" evidence="2">
    <location>
        <begin position="89"/>
        <end position="175"/>
    </location>
</feature>